<gene>
    <name evidence="4" type="ORF">OXH18_08230</name>
</gene>
<evidence type="ECO:0000256" key="2">
    <source>
        <dbReference type="SAM" id="Phobius"/>
    </source>
</evidence>
<evidence type="ECO:0000259" key="3">
    <source>
        <dbReference type="Pfam" id="PF02470"/>
    </source>
</evidence>
<dbReference type="KEGG" id="tsin:OXH18_08230"/>
<feature type="transmembrane region" description="Helical" evidence="2">
    <location>
        <begin position="12"/>
        <end position="29"/>
    </location>
</feature>
<sequence length="442" mass="47544">MRSRTIREGSVGLLFLLGLTLFGGLILWIRGFDLNRRGYRFTIEFTNIAGMELGAPVRYRGVAVGRTVAVRPAANIVAVDVEVKPATLLIPQNSIIQVIQTGLIGETYIDIEPQVSLPPDMVASNPLSDTCDSSTVICNGDRLEGLSGVNFSELIGSITRFTNLFSNPEIVGEIRTLTRNSADAADGVAELSREVSSLSQVVRQELGQLSDTANGSVASVGRAADTIALTAAQVDELITSNRTVLISTLDNINGTTQELQTILGSLSPMLEEGGFVTNLESLSINAAEASTNLRNLTEAVGSSENLLLLQQTLDSARATFQNVQKITADLDELTGDPNFRDDVRDLINNLSNLMSATQTLQQRAQLAQMLDSADVTLRSSPWQPTNLPLLETGIAPVESDIPVSTEFSASPRRADRNRNQQTPTRPRHSPSRSTISPASSLD</sequence>
<protein>
    <submittedName>
        <fullName evidence="4">MlaD family protein</fullName>
    </submittedName>
</protein>
<evidence type="ECO:0000256" key="1">
    <source>
        <dbReference type="SAM" id="MobiDB-lite"/>
    </source>
</evidence>
<keyword evidence="2" id="KW-1133">Transmembrane helix</keyword>
<feature type="compositionally biased region" description="Low complexity" evidence="1">
    <location>
        <begin position="431"/>
        <end position="442"/>
    </location>
</feature>
<dbReference type="PANTHER" id="PTHR34675:SF1">
    <property type="entry name" value="PROTEIN TRIGALACTOSYLDIACYLGLYCEROL 2, CHLOROPLASTIC"/>
    <property type="match status" value="1"/>
</dbReference>
<dbReference type="InterPro" id="IPR003399">
    <property type="entry name" value="Mce/MlaD"/>
</dbReference>
<dbReference type="PANTHER" id="PTHR34675">
    <property type="entry name" value="PROTEIN TRIGALACTOSYLDIACYLGLYCEROL 2, CHLOROPLASTIC"/>
    <property type="match status" value="1"/>
</dbReference>
<name>A0A9E8ZEM5_9CYAN</name>
<feature type="domain" description="Mce/MlaD" evidence="3">
    <location>
        <begin position="37"/>
        <end position="113"/>
    </location>
</feature>
<proteinExistence type="predicted"/>
<accession>A0A9E8ZEM5</accession>
<dbReference type="Proteomes" id="UP001163152">
    <property type="component" value="Chromosome"/>
</dbReference>
<dbReference type="Pfam" id="PF02470">
    <property type="entry name" value="MlaD"/>
    <property type="match status" value="1"/>
</dbReference>
<keyword evidence="2" id="KW-0812">Transmembrane</keyword>
<keyword evidence="5" id="KW-1185">Reference proteome</keyword>
<dbReference type="InterPro" id="IPR039342">
    <property type="entry name" value="TGD2-like"/>
</dbReference>
<dbReference type="RefSeq" id="WP_268612033.1">
    <property type="nucleotide sequence ID" value="NZ_CP113797.1"/>
</dbReference>
<dbReference type="EMBL" id="CP113797">
    <property type="protein sequence ID" value="WAL61959.1"/>
    <property type="molecule type" value="Genomic_DNA"/>
</dbReference>
<reference evidence="4" key="1">
    <citation type="submission" date="2022-12" db="EMBL/GenBank/DDBJ databases">
        <title>Polyphasic identification of a Novel Hot-Spring Cyanobacterium Ocullathermofonsia sinensis gen nov. sp. nov. and Genomic Insights on its Adaptations to the Thermal Habitat.</title>
        <authorList>
            <person name="Daroch M."/>
            <person name="Tang J."/>
            <person name="Jiang Y."/>
        </authorList>
    </citation>
    <scope>NUCLEOTIDE SEQUENCE</scope>
    <source>
        <strain evidence="4">PKUAC-SCTA174</strain>
    </source>
</reference>
<feature type="region of interest" description="Disordered" evidence="1">
    <location>
        <begin position="403"/>
        <end position="442"/>
    </location>
</feature>
<organism evidence="4 5">
    <name type="scientific">Thermocoleostomius sinensis A174</name>
    <dbReference type="NCBI Taxonomy" id="2016057"/>
    <lineage>
        <taxon>Bacteria</taxon>
        <taxon>Bacillati</taxon>
        <taxon>Cyanobacteriota</taxon>
        <taxon>Cyanophyceae</taxon>
        <taxon>Oculatellales</taxon>
        <taxon>Oculatellaceae</taxon>
        <taxon>Thermocoleostomius</taxon>
    </lineage>
</organism>
<evidence type="ECO:0000313" key="4">
    <source>
        <dbReference type="EMBL" id="WAL61959.1"/>
    </source>
</evidence>
<evidence type="ECO:0000313" key="5">
    <source>
        <dbReference type="Proteomes" id="UP001163152"/>
    </source>
</evidence>
<dbReference type="AlphaFoldDB" id="A0A9E8ZEM5"/>
<keyword evidence="2" id="KW-0472">Membrane</keyword>